<name>A0ABY5GRZ4_9GAMM</name>
<evidence type="ECO:0000313" key="2">
    <source>
        <dbReference type="Proteomes" id="UP001059950"/>
    </source>
</evidence>
<proteinExistence type="predicted"/>
<keyword evidence="2" id="KW-1185">Reference proteome</keyword>
<dbReference type="Proteomes" id="UP001059950">
    <property type="component" value="Chromosome"/>
</dbReference>
<dbReference type="EMBL" id="CP073344">
    <property type="protein sequence ID" value="UTW02336.1"/>
    <property type="molecule type" value="Genomic_DNA"/>
</dbReference>
<organism evidence="1 2">
    <name type="scientific">Amphritea atlantica</name>
    <dbReference type="NCBI Taxonomy" id="355243"/>
    <lineage>
        <taxon>Bacteria</taxon>
        <taxon>Pseudomonadati</taxon>
        <taxon>Pseudomonadota</taxon>
        <taxon>Gammaproteobacteria</taxon>
        <taxon>Oceanospirillales</taxon>
        <taxon>Oceanospirillaceae</taxon>
        <taxon>Amphritea</taxon>
    </lineage>
</organism>
<reference evidence="1" key="1">
    <citation type="submission" date="2021-04" db="EMBL/GenBank/DDBJ databases">
        <title>Oceanospirillales bacteria with DddD are important DMSP degraders in coastal seawater.</title>
        <authorList>
            <person name="Liu J."/>
        </authorList>
    </citation>
    <scope>NUCLEOTIDE SEQUENCE</scope>
    <source>
        <strain evidence="1">GY6</strain>
    </source>
</reference>
<accession>A0ABY5GRZ4</accession>
<protein>
    <submittedName>
        <fullName evidence="1">Uncharacterized protein</fullName>
    </submittedName>
</protein>
<evidence type="ECO:0000313" key="1">
    <source>
        <dbReference type="EMBL" id="UTW02336.1"/>
    </source>
</evidence>
<sequence length="84" mass="9753">MKLSNEDTVEAIRWINEQFECNGCFPACCTQNESTNYGKILQHVKAYKDWSKTPSTQDAVNRWMSSWLCSDEIDQLRGSCKRLN</sequence>
<gene>
    <name evidence="1" type="ORF">KDX31_13335</name>
</gene>